<dbReference type="EMBL" id="FPKH01000001">
    <property type="protein sequence ID" value="SFX47551.1"/>
    <property type="molecule type" value="Genomic_DNA"/>
</dbReference>
<dbReference type="Proteomes" id="UP000182489">
    <property type="component" value="Unassembled WGS sequence"/>
</dbReference>
<accession>A0AB38C7E4</accession>
<organism evidence="1 2">
    <name type="scientific">Janthinobacterium lividum</name>
    <dbReference type="NCBI Taxonomy" id="29581"/>
    <lineage>
        <taxon>Bacteria</taxon>
        <taxon>Pseudomonadati</taxon>
        <taxon>Pseudomonadota</taxon>
        <taxon>Betaproteobacteria</taxon>
        <taxon>Burkholderiales</taxon>
        <taxon>Oxalobacteraceae</taxon>
        <taxon>Janthinobacterium</taxon>
    </lineage>
</organism>
<proteinExistence type="predicted"/>
<gene>
    <name evidence="1" type="ORF">SAMN03097694_2377</name>
</gene>
<sequence length="132" mass="15173">MCKCKEVPLAIANLTYWQKRFEYKGAEEFSTYFQDLDTETFLPPLDYEISNYECTICSQKWYVECAPEQTTWAVFAMKDAAGDLTWKSPSVAAQRAFLELLAHRGFSEDRCLFKNCTGLALNGRLVCYAHLP</sequence>
<comment type="caution">
    <text evidence="1">The sequence shown here is derived from an EMBL/GenBank/DDBJ whole genome shotgun (WGS) entry which is preliminary data.</text>
</comment>
<evidence type="ECO:0000313" key="1">
    <source>
        <dbReference type="EMBL" id="SFX47551.1"/>
    </source>
</evidence>
<name>A0AB38C7E4_9BURK</name>
<protein>
    <submittedName>
        <fullName evidence="1">Uncharacterized protein</fullName>
    </submittedName>
</protein>
<reference evidence="1 2" key="1">
    <citation type="submission" date="2016-11" db="EMBL/GenBank/DDBJ databases">
        <authorList>
            <person name="Varghese N."/>
            <person name="Submissions S."/>
        </authorList>
    </citation>
    <scope>NUCLEOTIDE SEQUENCE [LARGE SCALE GENOMIC DNA]</scope>
    <source>
        <strain evidence="1 2">NFR18</strain>
    </source>
</reference>
<evidence type="ECO:0000313" key="2">
    <source>
        <dbReference type="Proteomes" id="UP000182489"/>
    </source>
</evidence>
<dbReference type="AlphaFoldDB" id="A0AB38C7E4"/>